<feature type="compositionally biased region" description="Basic and acidic residues" evidence="1">
    <location>
        <begin position="13"/>
        <end position="22"/>
    </location>
</feature>
<dbReference type="EnsemblMetazoa" id="PPA42758.1">
    <property type="protein sequence ID" value="PPA42758.1"/>
    <property type="gene ID" value="WBGene00281127"/>
</dbReference>
<dbReference type="AlphaFoldDB" id="A0A2A6BHF6"/>
<evidence type="ECO:0000313" key="3">
    <source>
        <dbReference type="Proteomes" id="UP000005239"/>
    </source>
</evidence>
<reference evidence="3" key="1">
    <citation type="journal article" date="2008" name="Nat. Genet.">
        <title>The Pristionchus pacificus genome provides a unique perspective on nematode lifestyle and parasitism.</title>
        <authorList>
            <person name="Dieterich C."/>
            <person name="Clifton S.W."/>
            <person name="Schuster L.N."/>
            <person name="Chinwalla A."/>
            <person name="Delehaunty K."/>
            <person name="Dinkelacker I."/>
            <person name="Fulton L."/>
            <person name="Fulton R."/>
            <person name="Godfrey J."/>
            <person name="Minx P."/>
            <person name="Mitreva M."/>
            <person name="Roeseler W."/>
            <person name="Tian H."/>
            <person name="Witte H."/>
            <person name="Yang S.P."/>
            <person name="Wilson R.K."/>
            <person name="Sommer R.J."/>
        </authorList>
    </citation>
    <scope>NUCLEOTIDE SEQUENCE [LARGE SCALE GENOMIC DNA]</scope>
    <source>
        <strain evidence="3">PS312</strain>
    </source>
</reference>
<name>A0A2A6BHF6_PRIPA</name>
<sequence length="182" mass="21286">MDPCVQRSMDNGISREEKGRPEAMHKSIAESYKLENFLYVNYLDYLRSALGDVLITTIKYYAPTNVSKRFNVNFQYPFLRKIWDIAVEHSVERLILTFTSIRYTQEMRPELLADSQLEGLIKEAIQRFSYTIFVLEYHWRGRAHNGNWETAAKDLSKRLQIAAKVSRNGSDLYIEFTKQASS</sequence>
<proteinExistence type="predicted"/>
<dbReference type="Proteomes" id="UP000005239">
    <property type="component" value="Unassembled WGS sequence"/>
</dbReference>
<feature type="region of interest" description="Disordered" evidence="1">
    <location>
        <begin position="1"/>
        <end position="22"/>
    </location>
</feature>
<keyword evidence="3" id="KW-1185">Reference proteome</keyword>
<organism evidence="2 3">
    <name type="scientific">Pristionchus pacificus</name>
    <name type="common">Parasitic nematode worm</name>
    <dbReference type="NCBI Taxonomy" id="54126"/>
    <lineage>
        <taxon>Eukaryota</taxon>
        <taxon>Metazoa</taxon>
        <taxon>Ecdysozoa</taxon>
        <taxon>Nematoda</taxon>
        <taxon>Chromadorea</taxon>
        <taxon>Rhabditida</taxon>
        <taxon>Rhabditina</taxon>
        <taxon>Diplogasteromorpha</taxon>
        <taxon>Diplogasteroidea</taxon>
        <taxon>Neodiplogasteridae</taxon>
        <taxon>Pristionchus</taxon>
    </lineage>
</organism>
<evidence type="ECO:0000313" key="2">
    <source>
        <dbReference type="EnsemblMetazoa" id="PPA42758.1"/>
    </source>
</evidence>
<evidence type="ECO:0000256" key="1">
    <source>
        <dbReference type="SAM" id="MobiDB-lite"/>
    </source>
</evidence>
<accession>A0A8R1Z065</accession>
<accession>A0A2A6BHF6</accession>
<reference evidence="2" key="2">
    <citation type="submission" date="2022-06" db="UniProtKB">
        <authorList>
            <consortium name="EnsemblMetazoa"/>
        </authorList>
    </citation>
    <scope>IDENTIFICATION</scope>
    <source>
        <strain evidence="2">PS312</strain>
    </source>
</reference>
<gene>
    <name evidence="2" type="primary">WBGene00281127</name>
</gene>
<protein>
    <submittedName>
        <fullName evidence="2">Uncharacterized protein</fullName>
    </submittedName>
</protein>